<dbReference type="OrthoDB" id="2435441at2759"/>
<evidence type="ECO:0000313" key="1">
    <source>
        <dbReference type="EMBL" id="CAG8666411.1"/>
    </source>
</evidence>
<gene>
    <name evidence="1" type="ORF">RFULGI_LOCUS9050</name>
</gene>
<dbReference type="AlphaFoldDB" id="A0A9N9EA50"/>
<keyword evidence="2" id="KW-1185">Reference proteome</keyword>
<proteinExistence type="predicted"/>
<sequence length="135" mass="15515">MKAIVEKGNKNHKQSDLLDMEEIKFILDSSATATDTPKDNREMRLKLSTEKNHARGIKDLYAKTEISFILPDTVGNKYTPVADIKKYLSKCPNNIENDYFFITTNTPKKIYRDAYSVLKDSISTYNNQSDKIDIK</sequence>
<comment type="caution">
    <text evidence="1">The sequence shown here is derived from an EMBL/GenBank/DDBJ whole genome shotgun (WGS) entry which is preliminary data.</text>
</comment>
<protein>
    <submittedName>
        <fullName evidence="1">11822_t:CDS:1</fullName>
    </submittedName>
</protein>
<evidence type="ECO:0000313" key="2">
    <source>
        <dbReference type="Proteomes" id="UP000789396"/>
    </source>
</evidence>
<dbReference type="Proteomes" id="UP000789396">
    <property type="component" value="Unassembled WGS sequence"/>
</dbReference>
<reference evidence="1" key="1">
    <citation type="submission" date="2021-06" db="EMBL/GenBank/DDBJ databases">
        <authorList>
            <person name="Kallberg Y."/>
            <person name="Tangrot J."/>
            <person name="Rosling A."/>
        </authorList>
    </citation>
    <scope>NUCLEOTIDE SEQUENCE</scope>
    <source>
        <strain evidence="1">IN212</strain>
    </source>
</reference>
<name>A0A9N9EA50_9GLOM</name>
<dbReference type="EMBL" id="CAJVPZ010015485">
    <property type="protein sequence ID" value="CAG8666411.1"/>
    <property type="molecule type" value="Genomic_DNA"/>
</dbReference>
<organism evidence="1 2">
    <name type="scientific">Racocetra fulgida</name>
    <dbReference type="NCBI Taxonomy" id="60492"/>
    <lineage>
        <taxon>Eukaryota</taxon>
        <taxon>Fungi</taxon>
        <taxon>Fungi incertae sedis</taxon>
        <taxon>Mucoromycota</taxon>
        <taxon>Glomeromycotina</taxon>
        <taxon>Glomeromycetes</taxon>
        <taxon>Diversisporales</taxon>
        <taxon>Gigasporaceae</taxon>
        <taxon>Racocetra</taxon>
    </lineage>
</organism>
<feature type="non-terminal residue" evidence="1">
    <location>
        <position position="135"/>
    </location>
</feature>
<accession>A0A9N9EA50</accession>